<comment type="similarity">
    <text evidence="1 8 9">Belongs to the TRAFAC class translation factor GTPase superfamily. Classic translation factor GTPase family. IF-2 subfamily.</text>
</comment>
<dbReference type="InterPro" id="IPR006847">
    <property type="entry name" value="IF2_N"/>
</dbReference>
<dbReference type="Pfam" id="PF11987">
    <property type="entry name" value="IF-2"/>
    <property type="match status" value="1"/>
</dbReference>
<accession>A0A7G9S3Z4</accession>
<dbReference type="RefSeq" id="WP_187555039.1">
    <property type="nucleotide sequence ID" value="NZ_CP060716.1"/>
</dbReference>
<dbReference type="HAMAP" id="MF_00100_B">
    <property type="entry name" value="IF_2_B"/>
    <property type="match status" value="1"/>
</dbReference>
<dbReference type="FunFam" id="3.40.50.300:FF:000019">
    <property type="entry name" value="Translation initiation factor IF-2"/>
    <property type="match status" value="1"/>
</dbReference>
<keyword evidence="5 8" id="KW-0648">Protein biosynthesis</keyword>
<dbReference type="Pfam" id="PF22042">
    <property type="entry name" value="EF-G_D2"/>
    <property type="match status" value="1"/>
</dbReference>
<dbReference type="CDD" id="cd03692">
    <property type="entry name" value="mtIF2_IVc"/>
    <property type="match status" value="1"/>
</dbReference>
<evidence type="ECO:0000259" key="11">
    <source>
        <dbReference type="PROSITE" id="PS51722"/>
    </source>
</evidence>
<evidence type="ECO:0000256" key="1">
    <source>
        <dbReference type="ARBA" id="ARBA00007733"/>
    </source>
</evidence>
<dbReference type="FunFam" id="2.40.30.10:FF:000008">
    <property type="entry name" value="Translation initiation factor IF-2"/>
    <property type="match status" value="1"/>
</dbReference>
<evidence type="ECO:0000256" key="3">
    <source>
        <dbReference type="ARBA" id="ARBA00022540"/>
    </source>
</evidence>
<dbReference type="NCBIfam" id="TIGR00487">
    <property type="entry name" value="IF-2"/>
    <property type="match status" value="1"/>
</dbReference>
<feature type="compositionally biased region" description="Basic and acidic residues" evidence="10">
    <location>
        <begin position="56"/>
        <end position="71"/>
    </location>
</feature>
<feature type="domain" description="Tr-type G" evidence="11">
    <location>
        <begin position="419"/>
        <end position="593"/>
    </location>
</feature>
<dbReference type="Gene3D" id="1.10.10.2480">
    <property type="match status" value="1"/>
</dbReference>
<protein>
    <recommendedName>
        <fullName evidence="2 8">Translation initiation factor IF-2</fullName>
    </recommendedName>
</protein>
<dbReference type="InterPro" id="IPR015760">
    <property type="entry name" value="TIF_IF2"/>
</dbReference>
<gene>
    <name evidence="8 12" type="primary">infB</name>
    <name evidence="12" type="ORF">H9L06_10030</name>
</gene>
<evidence type="ECO:0000313" key="12">
    <source>
        <dbReference type="EMBL" id="QNN62569.1"/>
    </source>
</evidence>
<dbReference type="NCBIfam" id="TIGR00231">
    <property type="entry name" value="small_GTP"/>
    <property type="match status" value="1"/>
</dbReference>
<dbReference type="GO" id="GO:0005525">
    <property type="term" value="F:GTP binding"/>
    <property type="evidence" value="ECO:0007669"/>
    <property type="project" value="UniProtKB-KW"/>
</dbReference>
<evidence type="ECO:0000256" key="10">
    <source>
        <dbReference type="SAM" id="MobiDB-lite"/>
    </source>
</evidence>
<keyword evidence="3 8" id="KW-0396">Initiation factor</keyword>
<comment type="caution">
    <text evidence="8">Lacks conserved residue(s) required for the propagation of feature annotation.</text>
</comment>
<dbReference type="InterPro" id="IPR036925">
    <property type="entry name" value="TIF_IF2_dom3_sf"/>
</dbReference>
<evidence type="ECO:0000256" key="6">
    <source>
        <dbReference type="ARBA" id="ARBA00023134"/>
    </source>
</evidence>
<dbReference type="InterPro" id="IPR027417">
    <property type="entry name" value="P-loop_NTPase"/>
</dbReference>
<dbReference type="SUPFAM" id="SSF52540">
    <property type="entry name" value="P-loop containing nucleoside triphosphate hydrolases"/>
    <property type="match status" value="1"/>
</dbReference>
<reference evidence="12 13" key="1">
    <citation type="submission" date="2020-08" db="EMBL/GenBank/DDBJ databases">
        <title>Genome sequence of Leucobacter denitrificans KACC 14055T.</title>
        <authorList>
            <person name="Hyun D.-W."/>
            <person name="Bae J.-W."/>
        </authorList>
    </citation>
    <scope>NUCLEOTIDE SEQUENCE [LARGE SCALE GENOMIC DNA]</scope>
    <source>
        <strain evidence="12 13">KACC 14055</strain>
    </source>
</reference>
<dbReference type="KEGG" id="ldn:H9L06_10030"/>
<dbReference type="InterPro" id="IPR023115">
    <property type="entry name" value="TIF_IF2_dom3"/>
</dbReference>
<evidence type="ECO:0000256" key="4">
    <source>
        <dbReference type="ARBA" id="ARBA00022741"/>
    </source>
</evidence>
<dbReference type="InterPro" id="IPR009000">
    <property type="entry name" value="Transl_B-barrel_sf"/>
</dbReference>
<feature type="compositionally biased region" description="Low complexity" evidence="10">
    <location>
        <begin position="94"/>
        <end position="107"/>
    </location>
</feature>
<comment type="function">
    <text evidence="7 8 9">One of the essential components for the initiation of protein synthesis. Protects formylmethionyl-tRNA from spontaneous hydrolysis and promotes its binding to the 30S ribosomal subunits. Also involved in the hydrolysis of GTP during the formation of the 70S ribosomal complex.</text>
</comment>
<dbReference type="CDD" id="cd03702">
    <property type="entry name" value="IF2_mtIF2_II"/>
    <property type="match status" value="1"/>
</dbReference>
<keyword evidence="4 8" id="KW-0547">Nucleotide-binding</keyword>
<dbReference type="PANTHER" id="PTHR43381:SF5">
    <property type="entry name" value="TR-TYPE G DOMAIN-CONTAINING PROTEIN"/>
    <property type="match status" value="1"/>
</dbReference>
<dbReference type="InterPro" id="IPR000795">
    <property type="entry name" value="T_Tr_GTP-bd_dom"/>
</dbReference>
<evidence type="ECO:0000256" key="9">
    <source>
        <dbReference type="RuleBase" id="RU000644"/>
    </source>
</evidence>
<dbReference type="Pfam" id="PF00009">
    <property type="entry name" value="GTP_EFTU"/>
    <property type="match status" value="1"/>
</dbReference>
<dbReference type="GO" id="GO:0003924">
    <property type="term" value="F:GTPase activity"/>
    <property type="evidence" value="ECO:0007669"/>
    <property type="project" value="UniProtKB-UniRule"/>
</dbReference>
<feature type="compositionally biased region" description="Low complexity" evidence="10">
    <location>
        <begin position="137"/>
        <end position="158"/>
    </location>
</feature>
<evidence type="ECO:0000256" key="5">
    <source>
        <dbReference type="ARBA" id="ARBA00022917"/>
    </source>
</evidence>
<dbReference type="InterPro" id="IPR005225">
    <property type="entry name" value="Small_GTP-bd"/>
</dbReference>
<evidence type="ECO:0000256" key="2">
    <source>
        <dbReference type="ARBA" id="ARBA00020675"/>
    </source>
</evidence>
<feature type="compositionally biased region" description="Gly residues" evidence="10">
    <location>
        <begin position="214"/>
        <end position="292"/>
    </location>
</feature>
<sequence length="926" mass="96538">MANPRVSEIAKKLNIESKKAVEILNDELNEFVKTPSSTIMPPTVRKLEAYIKEHPELVKKPEGEAAAKDAPAKAAASKSAAPKPGKPGPKPGKPEAAAAKPEADAPAAPKPAPKAEKPSAPTPGEAKPAAAKSDAVKPGAAKPGAAKPGAAKPGAKPGAPKPSGPRPGNNPFASSQGMGIPRPPRPGNNPFSANQGMGRNRPSPGNIPRPGAPRPGGAGGPGRPGGGGRPGGAGGPGRPGGGGGGFNRPGGGPGGAGGPGGGFGAPRPGGGFAGRGRGGRGAGTAGAFGRGGSKNKARKSKRAKRAEFEMREAPSLGGVSVPRGNGSTAIRLRRGASLSDFAEKIDTSASNLVTVLFHLGEMATATESLDEATFEILGEELGYKIQIVSPEDEDRELLEGFDIDIDAELEDEGDDVLEQRPPVVTVMGHVDHGKTRLLDAIRRADVGEGEAGGITQHIGAYQVHTQHDGVDRALTFIDTPGHEAFTAMRARGASVTDIAILVVAADDGIMPQTIEALNHAQSANVPIVVAVNKIDKEEANPEKVRQQLTEFGLVAEEWGGDVMFVDVSAKNDIGINELLDAVLLTADAGLDLRANPNKAARGVAIEAKLDKGRGSVATVLIQSGTLRVGDAIVAGTAYGRVRAMQDENGDAVEAALPSRPVQVQGLSSVPRAGDNFIVTDEDRTARQIAEKREAVERNAQLAKARKRISLEDFTKALEDGKVESLNLIIKGDVSGAVEALEESLMKIEVDDSVQLRILHRGVGAVTESDVDLATIDNAIVIGFNVRPDVKARERAAREGIDIRFYNVIYNALDDIEGSLKGMLKPEYEEVQSGVAEVREIFRSSKFGNIAGVIVRSGTITRNAKARVIREGVVVADGLAIESLRRFKDDVTEVKTDFEAGIGLGKHNDIQVGDEIETTEMVEKPRD</sequence>
<dbReference type="SUPFAM" id="SSF50447">
    <property type="entry name" value="Translation proteins"/>
    <property type="match status" value="2"/>
</dbReference>
<feature type="compositionally biased region" description="Basic residues" evidence="10">
    <location>
        <begin position="293"/>
        <end position="304"/>
    </location>
</feature>
<dbReference type="GO" id="GO:0005829">
    <property type="term" value="C:cytosol"/>
    <property type="evidence" value="ECO:0007669"/>
    <property type="project" value="TreeGrafter"/>
</dbReference>
<dbReference type="Gene3D" id="2.40.30.10">
    <property type="entry name" value="Translation factors"/>
    <property type="match status" value="2"/>
</dbReference>
<dbReference type="PRINTS" id="PR00315">
    <property type="entry name" value="ELONGATNFCT"/>
</dbReference>
<dbReference type="PANTHER" id="PTHR43381">
    <property type="entry name" value="TRANSLATION INITIATION FACTOR IF-2-RELATED"/>
    <property type="match status" value="1"/>
</dbReference>
<dbReference type="EMBL" id="CP060716">
    <property type="protein sequence ID" value="QNN62569.1"/>
    <property type="molecule type" value="Genomic_DNA"/>
</dbReference>
<feature type="region of interest" description="Disordered" evidence="10">
    <location>
        <begin position="56"/>
        <end position="308"/>
    </location>
</feature>
<dbReference type="Gene3D" id="3.40.50.10050">
    <property type="entry name" value="Translation initiation factor IF- 2, domain 3"/>
    <property type="match status" value="1"/>
</dbReference>
<proteinExistence type="inferred from homology"/>
<keyword evidence="6 8" id="KW-0342">GTP-binding</keyword>
<evidence type="ECO:0000256" key="7">
    <source>
        <dbReference type="ARBA" id="ARBA00025162"/>
    </source>
</evidence>
<dbReference type="Pfam" id="PF04760">
    <property type="entry name" value="IF2_N"/>
    <property type="match status" value="2"/>
</dbReference>
<dbReference type="SUPFAM" id="SSF52156">
    <property type="entry name" value="Initiation factor IF2/eIF5b, domain 3"/>
    <property type="match status" value="1"/>
</dbReference>
<dbReference type="FunFam" id="2.40.30.10:FF:000007">
    <property type="entry name" value="Translation initiation factor IF-2"/>
    <property type="match status" value="1"/>
</dbReference>
<feature type="binding site" evidence="8">
    <location>
        <begin position="428"/>
        <end position="435"/>
    </location>
    <ligand>
        <name>GTP</name>
        <dbReference type="ChEBI" id="CHEBI:37565"/>
    </ligand>
</feature>
<keyword evidence="13" id="KW-1185">Reference proteome</keyword>
<dbReference type="Proteomes" id="UP000515934">
    <property type="component" value="Chromosome"/>
</dbReference>
<dbReference type="GO" id="GO:0003743">
    <property type="term" value="F:translation initiation factor activity"/>
    <property type="evidence" value="ECO:0007669"/>
    <property type="project" value="UniProtKB-UniRule"/>
</dbReference>
<comment type="subcellular location">
    <subcellularLocation>
        <location evidence="8">Cytoplasm</location>
    </subcellularLocation>
</comment>
<evidence type="ECO:0000313" key="13">
    <source>
        <dbReference type="Proteomes" id="UP000515934"/>
    </source>
</evidence>
<dbReference type="InterPro" id="IPR044145">
    <property type="entry name" value="IF2_II"/>
</dbReference>
<organism evidence="12 13">
    <name type="scientific">Leucobacter denitrificans</name>
    <dbReference type="NCBI Taxonomy" id="683042"/>
    <lineage>
        <taxon>Bacteria</taxon>
        <taxon>Bacillati</taxon>
        <taxon>Actinomycetota</taxon>
        <taxon>Actinomycetes</taxon>
        <taxon>Micrococcales</taxon>
        <taxon>Microbacteriaceae</taxon>
        <taxon>Leucobacter</taxon>
    </lineage>
</organism>
<dbReference type="Gene3D" id="3.40.50.300">
    <property type="entry name" value="P-loop containing nucleotide triphosphate hydrolases"/>
    <property type="match status" value="1"/>
</dbReference>
<evidence type="ECO:0000256" key="8">
    <source>
        <dbReference type="HAMAP-Rule" id="MF_00100"/>
    </source>
</evidence>
<dbReference type="PROSITE" id="PS51722">
    <property type="entry name" value="G_TR_2"/>
    <property type="match status" value="1"/>
</dbReference>
<feature type="compositionally biased region" description="Low complexity" evidence="10">
    <location>
        <begin position="72"/>
        <end position="83"/>
    </location>
</feature>
<dbReference type="InterPro" id="IPR000178">
    <property type="entry name" value="TF_IF2_bacterial-like"/>
</dbReference>
<feature type="binding site" evidence="8">
    <location>
        <begin position="532"/>
        <end position="535"/>
    </location>
    <ligand>
        <name>GTP</name>
        <dbReference type="ChEBI" id="CHEBI:37565"/>
    </ligand>
</feature>
<dbReference type="CDD" id="cd01887">
    <property type="entry name" value="IF2_eIF5B"/>
    <property type="match status" value="1"/>
</dbReference>
<keyword evidence="8" id="KW-0963">Cytoplasm</keyword>
<dbReference type="InterPro" id="IPR053905">
    <property type="entry name" value="EF-G-like_DII"/>
</dbReference>
<feature type="binding site" evidence="8">
    <location>
        <begin position="478"/>
        <end position="482"/>
    </location>
    <ligand>
        <name>GTP</name>
        <dbReference type="ChEBI" id="CHEBI:37565"/>
    </ligand>
</feature>
<name>A0A7G9S3Z4_9MICO</name>
<dbReference type="AlphaFoldDB" id="A0A7G9S3Z4"/>
<dbReference type="FunFam" id="3.40.50.10050:FF:000001">
    <property type="entry name" value="Translation initiation factor IF-2"/>
    <property type="match status" value="1"/>
</dbReference>